<proteinExistence type="predicted"/>
<keyword evidence="1" id="KW-0802">TPR repeat</keyword>
<gene>
    <name evidence="3" type="ORF">RS130_21925</name>
</gene>
<keyword evidence="2" id="KW-0732">Signal</keyword>
<dbReference type="Gene3D" id="1.25.40.10">
    <property type="entry name" value="Tetratricopeptide repeat domain"/>
    <property type="match status" value="1"/>
</dbReference>
<evidence type="ECO:0000256" key="1">
    <source>
        <dbReference type="PROSITE-ProRule" id="PRU00339"/>
    </source>
</evidence>
<feature type="signal peptide" evidence="2">
    <location>
        <begin position="1"/>
        <end position="24"/>
    </location>
</feature>
<evidence type="ECO:0000256" key="2">
    <source>
        <dbReference type="SAM" id="SignalP"/>
    </source>
</evidence>
<dbReference type="Proteomes" id="UP001247805">
    <property type="component" value="Unassembled WGS sequence"/>
</dbReference>
<dbReference type="RefSeq" id="WP_316027684.1">
    <property type="nucleotide sequence ID" value="NZ_JAWDIO010000002.1"/>
</dbReference>
<protein>
    <recommendedName>
        <fullName evidence="5">Lipoprotein</fullName>
    </recommendedName>
</protein>
<accession>A0ABU3T1N8</accession>
<comment type="caution">
    <text evidence="3">The sequence shown here is derived from an EMBL/GenBank/DDBJ whole genome shotgun (WGS) entry which is preliminary data.</text>
</comment>
<sequence>MNKSRLPTCAIVFLSLVLSGCTSMQLNDLFSGYAKQMQAVRVAQQAGDFNKAAYMVADLDTANNNYALSMLEKGRLQFLASNWQESRKSFANAYSVIEAERDKARIRISRGVDNVASILSSDNAIAYQIPAYEQSMLHTYQALNYLYLGSVEGALVEIRRASLVHQNELPESTGTLAGTTKRYSKEDLNRFYPSMSNVIGRQKSSADNAYTYYLSALMYELASQFNDAYIDYKKALDIYPDNTYIQKDVLRLATKLGMSDDLAKYTELFGAYRLTPDNSGEVVILIEQGMVASKNEVSLDLPIFTSQNEPRFFRFALPVYQNRLASNKPYTVTFGQQSYESQELVNLASLAAIDLQQQIPELVTRQTLRLIAKEKLRSTLSRKGGDVGNILALIYNMSSEQADTRSWLTLPDDVQMVRLSLPAGQHMLELNNGDSPQKVEVDVHAKRLTMINVTTIGRQQNYQILNL</sequence>
<dbReference type="EMBL" id="JAWDIO010000002">
    <property type="protein sequence ID" value="MDU0356181.1"/>
    <property type="molecule type" value="Genomic_DNA"/>
</dbReference>
<dbReference type="PROSITE" id="PS50005">
    <property type="entry name" value="TPR"/>
    <property type="match status" value="1"/>
</dbReference>
<feature type="repeat" description="TPR" evidence="1">
    <location>
        <begin position="209"/>
        <end position="242"/>
    </location>
</feature>
<dbReference type="SMART" id="SM00028">
    <property type="entry name" value="TPR"/>
    <property type="match status" value="2"/>
</dbReference>
<feature type="chain" id="PRO_5047494673" description="Lipoprotein" evidence="2">
    <location>
        <begin position="25"/>
        <end position="467"/>
    </location>
</feature>
<evidence type="ECO:0000313" key="4">
    <source>
        <dbReference type="Proteomes" id="UP001247805"/>
    </source>
</evidence>
<dbReference type="SUPFAM" id="SSF48452">
    <property type="entry name" value="TPR-like"/>
    <property type="match status" value="1"/>
</dbReference>
<organism evidence="3 4">
    <name type="scientific">Paraglaciecola aquimarina</name>
    <dbReference type="NCBI Taxonomy" id="1235557"/>
    <lineage>
        <taxon>Bacteria</taxon>
        <taxon>Pseudomonadati</taxon>
        <taxon>Pseudomonadota</taxon>
        <taxon>Gammaproteobacteria</taxon>
        <taxon>Alteromonadales</taxon>
        <taxon>Alteromonadaceae</taxon>
        <taxon>Paraglaciecola</taxon>
    </lineage>
</organism>
<keyword evidence="4" id="KW-1185">Reference proteome</keyword>
<evidence type="ECO:0008006" key="5">
    <source>
        <dbReference type="Google" id="ProtNLM"/>
    </source>
</evidence>
<evidence type="ECO:0000313" key="3">
    <source>
        <dbReference type="EMBL" id="MDU0356181.1"/>
    </source>
</evidence>
<dbReference type="PROSITE" id="PS51257">
    <property type="entry name" value="PROKAR_LIPOPROTEIN"/>
    <property type="match status" value="1"/>
</dbReference>
<dbReference type="InterPro" id="IPR011990">
    <property type="entry name" value="TPR-like_helical_dom_sf"/>
</dbReference>
<reference evidence="3 4" key="1">
    <citation type="submission" date="2023-10" db="EMBL/GenBank/DDBJ databases">
        <title>Glaciecola aquimarina strain GGW-M5 nov., isolated from a coastal seawater.</title>
        <authorList>
            <person name="Bayburt H."/>
            <person name="Kim J.M."/>
            <person name="Choi B.J."/>
            <person name="Jeon C.O."/>
        </authorList>
    </citation>
    <scope>NUCLEOTIDE SEQUENCE [LARGE SCALE GENOMIC DNA]</scope>
    <source>
        <strain evidence="3 4">KCTC 32108</strain>
    </source>
</reference>
<name>A0ABU3T1N8_9ALTE</name>
<dbReference type="InterPro" id="IPR019734">
    <property type="entry name" value="TPR_rpt"/>
</dbReference>